<dbReference type="RefSeq" id="WP_229569763.1">
    <property type="nucleotide sequence ID" value="NZ_AP025226.1"/>
</dbReference>
<evidence type="ECO:0000313" key="2">
    <source>
        <dbReference type="Proteomes" id="UP001319921"/>
    </source>
</evidence>
<dbReference type="KEGG" id="scas:SACC_24670"/>
<keyword evidence="2" id="KW-1185">Reference proteome</keyword>
<evidence type="ECO:0000313" key="1">
    <source>
        <dbReference type="EMBL" id="BDB99450.1"/>
    </source>
</evidence>
<reference evidence="1 2" key="1">
    <citation type="journal article" date="2022" name="Microbiol. Resour. Announc.">
        <title>Complete Genome Sequence of the Hyperthermophilic and Acidophilic Archaeon Saccharolobus caldissimus Strain HS-3T.</title>
        <authorList>
            <person name="Sakai H.D."/>
            <person name="Kurosawa N."/>
        </authorList>
    </citation>
    <scope>NUCLEOTIDE SEQUENCE [LARGE SCALE GENOMIC DNA]</scope>
    <source>
        <strain evidence="1 2">JCM32116</strain>
    </source>
</reference>
<name>A0AAQ4CUG9_9CREN</name>
<dbReference type="AlphaFoldDB" id="A0AAQ4CUG9"/>
<proteinExistence type="predicted"/>
<dbReference type="GeneID" id="68867188"/>
<protein>
    <submittedName>
        <fullName evidence="1">Uncharacterized protein</fullName>
    </submittedName>
</protein>
<dbReference type="EMBL" id="AP025226">
    <property type="protein sequence ID" value="BDB99450.1"/>
    <property type="molecule type" value="Genomic_DNA"/>
</dbReference>
<organism evidence="1 2">
    <name type="scientific">Saccharolobus caldissimus</name>
    <dbReference type="NCBI Taxonomy" id="1702097"/>
    <lineage>
        <taxon>Archaea</taxon>
        <taxon>Thermoproteota</taxon>
        <taxon>Thermoprotei</taxon>
        <taxon>Sulfolobales</taxon>
        <taxon>Sulfolobaceae</taxon>
        <taxon>Saccharolobus</taxon>
    </lineage>
</organism>
<dbReference type="Proteomes" id="UP001319921">
    <property type="component" value="Chromosome"/>
</dbReference>
<gene>
    <name evidence="1" type="ORF">SACC_24670</name>
</gene>
<sequence length="95" mass="10937">MDYSSIISTLSEDNTCKSILYICKKDAEKFIMINICNDNNKIYIGRVEGDKIIFKERGKEKEQIVKVSGNSKSVLKVNEEFYAYNVTEELLSEIL</sequence>
<accession>A0AAQ4CUG9</accession>